<feature type="region of interest" description="Disordered" evidence="1">
    <location>
        <begin position="88"/>
        <end position="125"/>
    </location>
</feature>
<feature type="compositionally biased region" description="Polar residues" evidence="1">
    <location>
        <begin position="147"/>
        <end position="163"/>
    </location>
</feature>
<evidence type="ECO:0000313" key="2">
    <source>
        <dbReference type="EMBL" id="KAJ8345252.1"/>
    </source>
</evidence>
<organism evidence="2 3">
    <name type="scientific">Synaphobranchus kaupii</name>
    <name type="common">Kaup's arrowtooth eel</name>
    <dbReference type="NCBI Taxonomy" id="118154"/>
    <lineage>
        <taxon>Eukaryota</taxon>
        <taxon>Metazoa</taxon>
        <taxon>Chordata</taxon>
        <taxon>Craniata</taxon>
        <taxon>Vertebrata</taxon>
        <taxon>Euteleostomi</taxon>
        <taxon>Actinopterygii</taxon>
        <taxon>Neopterygii</taxon>
        <taxon>Teleostei</taxon>
        <taxon>Anguilliformes</taxon>
        <taxon>Synaphobranchidae</taxon>
        <taxon>Synaphobranchus</taxon>
    </lineage>
</organism>
<evidence type="ECO:0000313" key="3">
    <source>
        <dbReference type="Proteomes" id="UP001152622"/>
    </source>
</evidence>
<proteinExistence type="predicted"/>
<dbReference type="OrthoDB" id="6235974at2759"/>
<comment type="caution">
    <text evidence="2">The sequence shown here is derived from an EMBL/GenBank/DDBJ whole genome shotgun (WGS) entry which is preliminary data.</text>
</comment>
<evidence type="ECO:0000256" key="1">
    <source>
        <dbReference type="SAM" id="MobiDB-lite"/>
    </source>
</evidence>
<feature type="region of interest" description="Disordered" evidence="1">
    <location>
        <begin position="147"/>
        <end position="166"/>
    </location>
</feature>
<reference evidence="2" key="1">
    <citation type="journal article" date="2023" name="Science">
        <title>Genome structures resolve the early diversification of teleost fishes.</title>
        <authorList>
            <person name="Parey E."/>
            <person name="Louis A."/>
            <person name="Montfort J."/>
            <person name="Bouchez O."/>
            <person name="Roques C."/>
            <person name="Iampietro C."/>
            <person name="Lluch J."/>
            <person name="Castinel A."/>
            <person name="Donnadieu C."/>
            <person name="Desvignes T."/>
            <person name="Floi Bucao C."/>
            <person name="Jouanno E."/>
            <person name="Wen M."/>
            <person name="Mejri S."/>
            <person name="Dirks R."/>
            <person name="Jansen H."/>
            <person name="Henkel C."/>
            <person name="Chen W.J."/>
            <person name="Zahm M."/>
            <person name="Cabau C."/>
            <person name="Klopp C."/>
            <person name="Thompson A.W."/>
            <person name="Robinson-Rechavi M."/>
            <person name="Braasch I."/>
            <person name="Lecointre G."/>
            <person name="Bobe J."/>
            <person name="Postlethwait J.H."/>
            <person name="Berthelot C."/>
            <person name="Roest Crollius H."/>
            <person name="Guiguen Y."/>
        </authorList>
    </citation>
    <scope>NUCLEOTIDE SEQUENCE</scope>
    <source>
        <strain evidence="2">WJC10195</strain>
    </source>
</reference>
<name>A0A9Q1ILP6_SYNKA</name>
<accession>A0A9Q1ILP6</accession>
<gene>
    <name evidence="2" type="ORF">SKAU_G00294450</name>
</gene>
<dbReference type="EMBL" id="JAINUF010000012">
    <property type="protein sequence ID" value="KAJ8345252.1"/>
    <property type="molecule type" value="Genomic_DNA"/>
</dbReference>
<keyword evidence="3" id="KW-1185">Reference proteome</keyword>
<sequence>MQNTHKLRAVAALQAEGDRFELEFNRMAVPWPSLHINIDSKTEEKQLSEKGLRSPVSPASLPDHLKCNILKAQMDAAFRGRKEEVLDCRHSSSSQDHNGRFPTSSQDSVSSSLTTEKPSVRPERRKRLVRQFSFDEDNLPAALAAISSQSSTGRTTSESSLDKQIQPPIYPKADLPTCCDHTLSPSKLIAFSQPPVTQLLSCQTPHKNREKMMRRLLMTEL</sequence>
<dbReference type="AlphaFoldDB" id="A0A9Q1ILP6"/>
<dbReference type="Proteomes" id="UP001152622">
    <property type="component" value="Chromosome 12"/>
</dbReference>
<protein>
    <submittedName>
        <fullName evidence="2">Uncharacterized protein</fullName>
    </submittedName>
</protein>